<name>A0A5B7IP29_PORTR</name>
<sequence>MPSETETSAGVRSKRRLYSNGSEGLNKYYVSPSPDTPWPAPEISFPTRRTFPTGAMEPRTLVQGSPSARVRILATVGVGRASLLGSTVSLQMGFQIGDAQKVPPLAHKFP</sequence>
<reference evidence="2 3" key="1">
    <citation type="submission" date="2019-05" db="EMBL/GenBank/DDBJ databases">
        <title>Another draft genome of Portunus trituberculatus and its Hox gene families provides insights of decapod evolution.</title>
        <authorList>
            <person name="Jeong J.-H."/>
            <person name="Song I."/>
            <person name="Kim S."/>
            <person name="Choi T."/>
            <person name="Kim D."/>
            <person name="Ryu S."/>
            <person name="Kim W."/>
        </authorList>
    </citation>
    <scope>NUCLEOTIDE SEQUENCE [LARGE SCALE GENOMIC DNA]</scope>
    <source>
        <tissue evidence="2">Muscle</tissue>
    </source>
</reference>
<dbReference type="Proteomes" id="UP000324222">
    <property type="component" value="Unassembled WGS sequence"/>
</dbReference>
<evidence type="ECO:0000256" key="1">
    <source>
        <dbReference type="SAM" id="MobiDB-lite"/>
    </source>
</evidence>
<accession>A0A5B7IP29</accession>
<protein>
    <submittedName>
        <fullName evidence="2">Uncharacterized protein</fullName>
    </submittedName>
</protein>
<comment type="caution">
    <text evidence="2">The sequence shown here is derived from an EMBL/GenBank/DDBJ whole genome shotgun (WGS) entry which is preliminary data.</text>
</comment>
<gene>
    <name evidence="2" type="ORF">E2C01_076636</name>
</gene>
<proteinExistence type="predicted"/>
<evidence type="ECO:0000313" key="2">
    <source>
        <dbReference type="EMBL" id="MPC81994.1"/>
    </source>
</evidence>
<organism evidence="2 3">
    <name type="scientific">Portunus trituberculatus</name>
    <name type="common">Swimming crab</name>
    <name type="synonym">Neptunus trituberculatus</name>
    <dbReference type="NCBI Taxonomy" id="210409"/>
    <lineage>
        <taxon>Eukaryota</taxon>
        <taxon>Metazoa</taxon>
        <taxon>Ecdysozoa</taxon>
        <taxon>Arthropoda</taxon>
        <taxon>Crustacea</taxon>
        <taxon>Multicrustacea</taxon>
        <taxon>Malacostraca</taxon>
        <taxon>Eumalacostraca</taxon>
        <taxon>Eucarida</taxon>
        <taxon>Decapoda</taxon>
        <taxon>Pleocyemata</taxon>
        <taxon>Brachyura</taxon>
        <taxon>Eubrachyura</taxon>
        <taxon>Portunoidea</taxon>
        <taxon>Portunidae</taxon>
        <taxon>Portuninae</taxon>
        <taxon>Portunus</taxon>
    </lineage>
</organism>
<dbReference type="EMBL" id="VSRR010058603">
    <property type="protein sequence ID" value="MPC81994.1"/>
    <property type="molecule type" value="Genomic_DNA"/>
</dbReference>
<evidence type="ECO:0000313" key="3">
    <source>
        <dbReference type="Proteomes" id="UP000324222"/>
    </source>
</evidence>
<keyword evidence="3" id="KW-1185">Reference proteome</keyword>
<dbReference type="AlphaFoldDB" id="A0A5B7IP29"/>
<feature type="region of interest" description="Disordered" evidence="1">
    <location>
        <begin position="23"/>
        <end position="52"/>
    </location>
</feature>